<organism evidence="2 3">
    <name type="scientific">Stakelama flava</name>
    <dbReference type="NCBI Taxonomy" id="2860338"/>
    <lineage>
        <taxon>Bacteria</taxon>
        <taxon>Pseudomonadati</taxon>
        <taxon>Pseudomonadota</taxon>
        <taxon>Alphaproteobacteria</taxon>
        <taxon>Sphingomonadales</taxon>
        <taxon>Sphingomonadaceae</taxon>
        <taxon>Stakelama</taxon>
    </lineage>
</organism>
<accession>A0ABS6XPV8</accession>
<dbReference type="Proteomes" id="UP001197214">
    <property type="component" value="Unassembled WGS sequence"/>
</dbReference>
<proteinExistence type="predicted"/>
<dbReference type="Pfam" id="PF10502">
    <property type="entry name" value="Peptidase_S26"/>
    <property type="match status" value="1"/>
</dbReference>
<comment type="caution">
    <text evidence="2">The sequence shown here is derived from an EMBL/GenBank/DDBJ whole genome shotgun (WGS) entry which is preliminary data.</text>
</comment>
<evidence type="ECO:0000259" key="1">
    <source>
        <dbReference type="Pfam" id="PF10502"/>
    </source>
</evidence>
<dbReference type="EMBL" id="JAHWZX010000021">
    <property type="protein sequence ID" value="MBW4332240.1"/>
    <property type="molecule type" value="Genomic_DNA"/>
</dbReference>
<sequence>MAARCAIISTISTAGRTATTGRPAVAKRRIAAAATALLGAGLLATIAVPPAPRLVWNASASTPVGLYLVRPGARVEVGDWALVRTPEAVRRLAAERHYLPANVPLVKRVAATGGQRVCTVSALLTVDTRVVAVRRMRDALGRLLPRWQGCRRLRPDEMLVLGIDPGSFDGRYFGPVPRGALLGQAVPLWTW</sequence>
<evidence type="ECO:0000313" key="3">
    <source>
        <dbReference type="Proteomes" id="UP001197214"/>
    </source>
</evidence>
<name>A0ABS6XPV8_9SPHN</name>
<dbReference type="InterPro" id="IPR019533">
    <property type="entry name" value="Peptidase_S26"/>
</dbReference>
<feature type="domain" description="Peptidase S26" evidence="1">
    <location>
        <begin position="29"/>
        <end position="189"/>
    </location>
</feature>
<reference evidence="2 3" key="1">
    <citation type="submission" date="2021-07" db="EMBL/GenBank/DDBJ databases">
        <title>Stakelama flava sp. nov., a novel endophytic bacterium isolated from branch of Kandelia candel.</title>
        <authorList>
            <person name="Tuo L."/>
        </authorList>
    </citation>
    <scope>NUCLEOTIDE SEQUENCE [LARGE SCALE GENOMIC DNA]</scope>
    <source>
        <strain evidence="2 3">CBK3Z-3</strain>
    </source>
</reference>
<protein>
    <submittedName>
        <fullName evidence="2">S26 family signal peptidase</fullName>
    </submittedName>
</protein>
<evidence type="ECO:0000313" key="2">
    <source>
        <dbReference type="EMBL" id="MBW4332240.1"/>
    </source>
</evidence>
<gene>
    <name evidence="2" type="ORF">KY084_15370</name>
</gene>
<keyword evidence="3" id="KW-1185">Reference proteome</keyword>